<sequence>MRRFLWLFLLLAFAISSNAQYNYNTAGAVYSQNFDGLPSSGKSTAFPLTGAGPFDLSASPVNGSNLTGWQFYKSGGSGADAVFATGTGSDNSGNVYSFGAVGSANRALGTLPTSGRTYAIGFLVTNNTGVTLNSFTVSFTAEQWRNGGSNIANTWTFKYKIGSAFSNINQTSLTTNSNLNFLSVVSSASSSVLDGTLAANQLKKSFTISGITWNNGDQLILRWDDLNHSNSDAMAIDNFSFAAYPSSNIYTWSGGASGSYNVATNWTPNRNTISSNDMLVFNTAGNILIDNVQTQTIKNILISNAASVTLQNAAAATILTVSDNMNICSDAVLTAGTNCSLNIASTGSVNINGTLNTNNIVALKSDNTGSASIGISTGTTSGNTIVERFISSQRAYRLLSHPFNNNISLNNLLSYIDITGPAGNGFTNGGGNIASAYSYNAASDLWQAYTNASDTWNATQGLLLFIRGKNGEGLNGANEGSNNYPGGGPSNVIISLAGNLNIGNVNFTTGNTNTWNLIGNPYASPIDITQATNLITTAGSSNAYIYVWDATAQQTFKAVQSGAYVAKQLNSSIIIPSGAAFFVKNTTGTSQTITFTENCKTVNATPLSLFGLNDQNKIVLRVEKNNKFWDEVSLQFNDSSSSASTDINDLDKFNNANFNFYSIGGDKKNLAADARPLSLKKSDTILLGLNSTIHSAFTIKVSQLRLPPNTSVYLHDKFLNQLLKVDNNFNYEFEVTNDTASQGNDRFEIIIKKDFIQNFIVDNSNQTINIAPNPARDFIQITVPKEYNSFANIRIINSNGEVKKTEKLILQNNRVRIPVAELFKGIYFVEINDGGHCTVQKFIKE</sequence>
<gene>
    <name evidence="2" type="ORF">GALL_144730</name>
</gene>
<dbReference type="NCBIfam" id="TIGR04183">
    <property type="entry name" value="Por_Secre_tail"/>
    <property type="match status" value="1"/>
</dbReference>
<dbReference type="InterPro" id="IPR026444">
    <property type="entry name" value="Secre_tail"/>
</dbReference>
<accession>A0A1J5S5K8</accession>
<feature type="domain" description="Secretion system C-terminal sorting" evidence="1">
    <location>
        <begin position="771"/>
        <end position="843"/>
    </location>
</feature>
<comment type="caution">
    <text evidence="2">The sequence shown here is derived from an EMBL/GenBank/DDBJ whole genome shotgun (WGS) entry which is preliminary data.</text>
</comment>
<dbReference type="AlphaFoldDB" id="A0A1J5S5K8"/>
<name>A0A1J5S5K8_9ZZZZ</name>
<evidence type="ECO:0000259" key="1">
    <source>
        <dbReference type="Pfam" id="PF18962"/>
    </source>
</evidence>
<evidence type="ECO:0000313" key="2">
    <source>
        <dbReference type="EMBL" id="OIR03402.1"/>
    </source>
</evidence>
<dbReference type="EMBL" id="MLJW01000066">
    <property type="protein sequence ID" value="OIR03402.1"/>
    <property type="molecule type" value="Genomic_DNA"/>
</dbReference>
<protein>
    <recommendedName>
        <fullName evidence="1">Secretion system C-terminal sorting domain-containing protein</fullName>
    </recommendedName>
</protein>
<reference evidence="2" key="1">
    <citation type="submission" date="2016-10" db="EMBL/GenBank/DDBJ databases">
        <title>Sequence of Gallionella enrichment culture.</title>
        <authorList>
            <person name="Poehlein A."/>
            <person name="Muehling M."/>
            <person name="Daniel R."/>
        </authorList>
    </citation>
    <scope>NUCLEOTIDE SEQUENCE</scope>
</reference>
<dbReference type="Pfam" id="PF18962">
    <property type="entry name" value="Por_Secre_tail"/>
    <property type="match status" value="1"/>
</dbReference>
<organism evidence="2">
    <name type="scientific">mine drainage metagenome</name>
    <dbReference type="NCBI Taxonomy" id="410659"/>
    <lineage>
        <taxon>unclassified sequences</taxon>
        <taxon>metagenomes</taxon>
        <taxon>ecological metagenomes</taxon>
    </lineage>
</organism>
<proteinExistence type="predicted"/>